<evidence type="ECO:0000313" key="1">
    <source>
        <dbReference type="EMBL" id="JAD16527.1"/>
    </source>
</evidence>
<accession>A0A0A8XXU5</accession>
<sequence length="12" mass="1188">MVLAGAGDLGWV</sequence>
<dbReference type="EMBL" id="GBRH01281368">
    <property type="protein sequence ID" value="JAD16527.1"/>
    <property type="molecule type" value="Transcribed_RNA"/>
</dbReference>
<organism evidence="1">
    <name type="scientific">Arundo donax</name>
    <name type="common">Giant reed</name>
    <name type="synonym">Donax arundinaceus</name>
    <dbReference type="NCBI Taxonomy" id="35708"/>
    <lineage>
        <taxon>Eukaryota</taxon>
        <taxon>Viridiplantae</taxon>
        <taxon>Streptophyta</taxon>
        <taxon>Embryophyta</taxon>
        <taxon>Tracheophyta</taxon>
        <taxon>Spermatophyta</taxon>
        <taxon>Magnoliopsida</taxon>
        <taxon>Liliopsida</taxon>
        <taxon>Poales</taxon>
        <taxon>Poaceae</taxon>
        <taxon>PACMAD clade</taxon>
        <taxon>Arundinoideae</taxon>
        <taxon>Arundineae</taxon>
        <taxon>Arundo</taxon>
    </lineage>
</organism>
<reference evidence="1" key="2">
    <citation type="journal article" date="2015" name="Data Brief">
        <title>Shoot transcriptome of the giant reed, Arundo donax.</title>
        <authorList>
            <person name="Barrero R.A."/>
            <person name="Guerrero F.D."/>
            <person name="Moolhuijzen P."/>
            <person name="Goolsby J.A."/>
            <person name="Tidwell J."/>
            <person name="Bellgard S.E."/>
            <person name="Bellgard M.I."/>
        </authorList>
    </citation>
    <scope>NUCLEOTIDE SEQUENCE</scope>
    <source>
        <tissue evidence="1">Shoot tissue taken approximately 20 cm above the soil surface</tissue>
    </source>
</reference>
<reference evidence="1" key="1">
    <citation type="submission" date="2014-09" db="EMBL/GenBank/DDBJ databases">
        <authorList>
            <person name="Magalhaes I.L.F."/>
            <person name="Oliveira U."/>
            <person name="Santos F.R."/>
            <person name="Vidigal T.H.D.A."/>
            <person name="Brescovit A.D."/>
            <person name="Santos A.J."/>
        </authorList>
    </citation>
    <scope>NUCLEOTIDE SEQUENCE</scope>
    <source>
        <tissue evidence="1">Shoot tissue taken approximately 20 cm above the soil surface</tissue>
    </source>
</reference>
<protein>
    <submittedName>
        <fullName evidence="1">Uncharacterized protein</fullName>
    </submittedName>
</protein>
<name>A0A0A8XXU5_ARUDO</name>
<proteinExistence type="predicted"/>